<proteinExistence type="predicted"/>
<evidence type="ECO:0000256" key="1">
    <source>
        <dbReference type="SAM" id="Phobius"/>
    </source>
</evidence>
<keyword evidence="1" id="KW-1133">Transmembrane helix</keyword>
<keyword evidence="3" id="KW-1185">Reference proteome</keyword>
<accession>A0A540V5Q2</accession>
<evidence type="ECO:0000313" key="2">
    <source>
        <dbReference type="EMBL" id="TQE92079.1"/>
    </source>
</evidence>
<gene>
    <name evidence="2" type="ORF">FKZ59_03025</name>
</gene>
<reference evidence="2 3" key="1">
    <citation type="submission" date="2019-06" db="EMBL/GenBank/DDBJ databases">
        <title>Genome sequence of Ureibacillus terrenus.</title>
        <authorList>
            <person name="Maclea K.S."/>
            <person name="Simoes M."/>
        </authorList>
    </citation>
    <scope>NUCLEOTIDE SEQUENCE [LARGE SCALE GENOMIC DNA]</scope>
    <source>
        <strain evidence="2 3">ATCC BAA-384</strain>
    </source>
</reference>
<feature type="transmembrane region" description="Helical" evidence="1">
    <location>
        <begin position="6"/>
        <end position="26"/>
    </location>
</feature>
<evidence type="ECO:0000313" key="3">
    <source>
        <dbReference type="Proteomes" id="UP000315753"/>
    </source>
</evidence>
<dbReference type="OrthoDB" id="2082701at2"/>
<dbReference type="RefSeq" id="WP_141601255.1">
    <property type="nucleotide sequence ID" value="NZ_JARMSB010000008.1"/>
</dbReference>
<dbReference type="EMBL" id="VIGD01000002">
    <property type="protein sequence ID" value="TQE92079.1"/>
    <property type="molecule type" value="Genomic_DNA"/>
</dbReference>
<sequence length="110" mass="12367">MNEKLALIMINGIIAVPMLLLAFYLYKGKGGFLIAGYNTLPEEEKAKYDEPALCRFVGKNMFVLAGLMVVWTIAEIFEILWLLIAGIALFVGVVVFMIIYLNTGNRFRKS</sequence>
<organism evidence="2 3">
    <name type="scientific">Ureibacillus terrenus</name>
    <dbReference type="NCBI Taxonomy" id="118246"/>
    <lineage>
        <taxon>Bacteria</taxon>
        <taxon>Bacillati</taxon>
        <taxon>Bacillota</taxon>
        <taxon>Bacilli</taxon>
        <taxon>Bacillales</taxon>
        <taxon>Caryophanaceae</taxon>
        <taxon>Ureibacillus</taxon>
    </lineage>
</organism>
<comment type="caution">
    <text evidence="2">The sequence shown here is derived from an EMBL/GenBank/DDBJ whole genome shotgun (WGS) entry which is preliminary data.</text>
</comment>
<name>A0A540V5Q2_9BACL</name>
<keyword evidence="1" id="KW-0812">Transmembrane</keyword>
<feature type="transmembrane region" description="Helical" evidence="1">
    <location>
        <begin position="52"/>
        <end position="73"/>
    </location>
</feature>
<dbReference type="InterPro" id="IPR017259">
    <property type="entry name" value="UCP037672"/>
</dbReference>
<protein>
    <submittedName>
        <fullName evidence="2">DUF3784 domain-containing protein</fullName>
    </submittedName>
</protein>
<feature type="transmembrane region" description="Helical" evidence="1">
    <location>
        <begin position="79"/>
        <end position="101"/>
    </location>
</feature>
<dbReference type="Proteomes" id="UP000315753">
    <property type="component" value="Unassembled WGS sequence"/>
</dbReference>
<dbReference type="AlphaFoldDB" id="A0A540V5Q2"/>
<dbReference type="Pfam" id="PF12650">
    <property type="entry name" value="DUF3784"/>
    <property type="match status" value="1"/>
</dbReference>
<keyword evidence="1" id="KW-0472">Membrane</keyword>